<keyword evidence="2" id="KW-1185">Reference proteome</keyword>
<dbReference type="NCBIfam" id="TIGR00741">
    <property type="entry name" value="yfiA"/>
    <property type="match status" value="1"/>
</dbReference>
<gene>
    <name evidence="1" type="ORF">SAMN04488541_104515</name>
</gene>
<dbReference type="Gene3D" id="3.30.160.100">
    <property type="entry name" value="Ribosome hibernation promotion factor-like"/>
    <property type="match status" value="1"/>
</dbReference>
<evidence type="ECO:0000313" key="2">
    <source>
        <dbReference type="Proteomes" id="UP000199513"/>
    </source>
</evidence>
<dbReference type="STRING" id="1003.SAMN04488541_104515"/>
<reference evidence="1 2" key="1">
    <citation type="submission" date="2016-10" db="EMBL/GenBank/DDBJ databases">
        <authorList>
            <person name="de Groot N.N."/>
        </authorList>
    </citation>
    <scope>NUCLEOTIDE SEQUENCE [LARGE SCALE GENOMIC DNA]</scope>
    <source>
        <strain>GEY</strain>
        <strain evidence="2">DSM 9560</strain>
    </source>
</reference>
<dbReference type="Proteomes" id="UP000199513">
    <property type="component" value="Unassembled WGS sequence"/>
</dbReference>
<sequence length="120" mass="13797">MKLQIHSIHFDADKKLLDFINKKVAKLETFFDRITGGEVYLRLDKGEHSRDNKVVEIKLFLPGQTLFAKEQKNSFEAATDEAVASLKKQVGKHKTKLREKHPTNTNMQIVDEEMLEAEAD</sequence>
<dbReference type="InterPro" id="IPR003489">
    <property type="entry name" value="RHF/RaiA"/>
</dbReference>
<accession>A0A1I2JB64</accession>
<name>A0A1I2JB64_9BACT</name>
<dbReference type="OrthoDB" id="9808702at2"/>
<dbReference type="InterPro" id="IPR036567">
    <property type="entry name" value="RHF-like"/>
</dbReference>
<protein>
    <submittedName>
        <fullName evidence="1">Putative sigma-54 modulation protein</fullName>
    </submittedName>
</protein>
<dbReference type="CDD" id="cd00552">
    <property type="entry name" value="RaiA"/>
    <property type="match status" value="1"/>
</dbReference>
<organism evidence="1 2">
    <name type="scientific">Thermoflexibacter ruber</name>
    <dbReference type="NCBI Taxonomy" id="1003"/>
    <lineage>
        <taxon>Bacteria</taxon>
        <taxon>Pseudomonadati</taxon>
        <taxon>Bacteroidota</taxon>
        <taxon>Cytophagia</taxon>
        <taxon>Cytophagales</taxon>
        <taxon>Thermoflexibacteraceae</taxon>
        <taxon>Thermoflexibacter</taxon>
    </lineage>
</organism>
<dbReference type="EMBL" id="FONY01000045">
    <property type="protein sequence ID" value="SFF51318.1"/>
    <property type="molecule type" value="Genomic_DNA"/>
</dbReference>
<proteinExistence type="predicted"/>
<dbReference type="AlphaFoldDB" id="A0A1I2JB64"/>
<dbReference type="Pfam" id="PF02482">
    <property type="entry name" value="Ribosomal_S30AE"/>
    <property type="match status" value="1"/>
</dbReference>
<dbReference type="RefSeq" id="WP_091549057.1">
    <property type="nucleotide sequence ID" value="NZ_FONY01000045.1"/>
</dbReference>
<dbReference type="SUPFAM" id="SSF69754">
    <property type="entry name" value="Ribosome binding protein Y (YfiA homologue)"/>
    <property type="match status" value="1"/>
</dbReference>
<evidence type="ECO:0000313" key="1">
    <source>
        <dbReference type="EMBL" id="SFF51318.1"/>
    </source>
</evidence>